<reference evidence="11" key="2">
    <citation type="submission" date="2021-04" db="EMBL/GenBank/DDBJ databases">
        <authorList>
            <person name="Gilroy R."/>
        </authorList>
    </citation>
    <scope>NUCLEOTIDE SEQUENCE</scope>
    <source>
        <strain evidence="11">CHK196-3914</strain>
    </source>
</reference>
<keyword evidence="11" id="KW-0121">Carboxypeptidase</keyword>
<dbReference type="InterPro" id="IPR018044">
    <property type="entry name" value="Peptidase_S11"/>
</dbReference>
<dbReference type="AlphaFoldDB" id="A0A9D2K1D3"/>
<accession>A0A9D2K1D3</accession>
<evidence type="ECO:0000256" key="2">
    <source>
        <dbReference type="ARBA" id="ARBA00022729"/>
    </source>
</evidence>
<dbReference type="Gene3D" id="3.40.710.10">
    <property type="entry name" value="DD-peptidase/beta-lactamase superfamily"/>
    <property type="match status" value="1"/>
</dbReference>
<dbReference type="GO" id="GO:0006508">
    <property type="term" value="P:proteolysis"/>
    <property type="evidence" value="ECO:0007669"/>
    <property type="project" value="InterPro"/>
</dbReference>
<evidence type="ECO:0000256" key="9">
    <source>
        <dbReference type="RuleBase" id="RU004016"/>
    </source>
</evidence>
<keyword evidence="2" id="KW-0732">Signal</keyword>
<dbReference type="SUPFAM" id="SSF56601">
    <property type="entry name" value="beta-lactamase/transpeptidase-like"/>
    <property type="match status" value="1"/>
</dbReference>
<evidence type="ECO:0000259" key="10">
    <source>
        <dbReference type="Pfam" id="PF00768"/>
    </source>
</evidence>
<evidence type="ECO:0000256" key="1">
    <source>
        <dbReference type="ARBA" id="ARBA00007164"/>
    </source>
</evidence>
<dbReference type="InterPro" id="IPR012338">
    <property type="entry name" value="Beta-lactam/transpept-like"/>
</dbReference>
<comment type="caution">
    <text evidence="11">The sequence shown here is derived from an EMBL/GenBank/DDBJ whole genome shotgun (WGS) entry which is preliminary data.</text>
</comment>
<dbReference type="EMBL" id="DXAY01000225">
    <property type="protein sequence ID" value="HIZ75470.1"/>
    <property type="molecule type" value="Genomic_DNA"/>
</dbReference>
<dbReference type="PRINTS" id="PR00725">
    <property type="entry name" value="DADACBPTASE1"/>
</dbReference>
<keyword evidence="4" id="KW-0133">Cell shape</keyword>
<dbReference type="Pfam" id="PF00768">
    <property type="entry name" value="Peptidase_S11"/>
    <property type="match status" value="1"/>
</dbReference>
<sequence length="325" mass="35467">MAAGIAVSLGIIAVCGGGAAGAYFYLMQAEDPVIAYEETNYDQAMYEGTLFAQDLCVAANDVQLSGFEDEDTLHAAGLFELDNDSVIYGYHLYDKLYPASTTKIMTAYLALKYGNLDDVVTVSSHATDFNWDEVTCGLREGDQVTLYDLLCGLLLKSGNDCGTAIAEYISGSEEAFAELMNTEARALGATGTHFVNPHGLHDENHYTTAYDLYLIFNQCVKNETFMEIISMDSYDGTLTGADGTVRSETWVPSNYYSNGTVDAPEGIRVFGGKTGTTDQAGCCVILYSEDLQQKPYISVIMGAEDKNFLYQEMNRLFTAGIEDQE</sequence>
<dbReference type="GO" id="GO:0009002">
    <property type="term" value="F:serine-type D-Ala-D-Ala carboxypeptidase activity"/>
    <property type="evidence" value="ECO:0007669"/>
    <property type="project" value="InterPro"/>
</dbReference>
<keyword evidence="3" id="KW-0378">Hydrolase</keyword>
<evidence type="ECO:0000256" key="6">
    <source>
        <dbReference type="ARBA" id="ARBA00023316"/>
    </source>
</evidence>
<dbReference type="GO" id="GO:0009252">
    <property type="term" value="P:peptidoglycan biosynthetic process"/>
    <property type="evidence" value="ECO:0007669"/>
    <property type="project" value="UniProtKB-KW"/>
</dbReference>
<evidence type="ECO:0000313" key="11">
    <source>
        <dbReference type="EMBL" id="HIZ75470.1"/>
    </source>
</evidence>
<protein>
    <submittedName>
        <fullName evidence="11">D-alanyl-D-alanine carboxypeptidase</fullName>
    </submittedName>
</protein>
<organism evidence="11 12">
    <name type="scientific">Candidatus Mediterraneibacter stercoravium</name>
    <dbReference type="NCBI Taxonomy" id="2838685"/>
    <lineage>
        <taxon>Bacteria</taxon>
        <taxon>Bacillati</taxon>
        <taxon>Bacillota</taxon>
        <taxon>Clostridia</taxon>
        <taxon>Lachnospirales</taxon>
        <taxon>Lachnospiraceae</taxon>
        <taxon>Mediterraneibacter</taxon>
    </lineage>
</organism>
<feature type="active site" description="Proton acceptor" evidence="7">
    <location>
        <position position="103"/>
    </location>
</feature>
<keyword evidence="5" id="KW-0573">Peptidoglycan synthesis</keyword>
<comment type="similarity">
    <text evidence="1 9">Belongs to the peptidase S11 family.</text>
</comment>
<dbReference type="GO" id="GO:0071555">
    <property type="term" value="P:cell wall organization"/>
    <property type="evidence" value="ECO:0007669"/>
    <property type="project" value="UniProtKB-KW"/>
</dbReference>
<dbReference type="PANTHER" id="PTHR21581">
    <property type="entry name" value="D-ALANYL-D-ALANINE CARBOXYPEPTIDASE"/>
    <property type="match status" value="1"/>
</dbReference>
<keyword evidence="11" id="KW-0645">Protease</keyword>
<feature type="binding site" evidence="8">
    <location>
        <position position="273"/>
    </location>
    <ligand>
        <name>substrate</name>
    </ligand>
</feature>
<keyword evidence="6" id="KW-0961">Cell wall biogenesis/degradation</keyword>
<dbReference type="PANTHER" id="PTHR21581:SF6">
    <property type="entry name" value="TRAFFICKING PROTEIN PARTICLE COMPLEX SUBUNIT 12"/>
    <property type="match status" value="1"/>
</dbReference>
<dbReference type="Proteomes" id="UP000824116">
    <property type="component" value="Unassembled WGS sequence"/>
</dbReference>
<feature type="active site" evidence="7">
    <location>
        <position position="157"/>
    </location>
</feature>
<reference evidence="11" key="1">
    <citation type="journal article" date="2021" name="PeerJ">
        <title>Extensive microbial diversity within the chicken gut microbiome revealed by metagenomics and culture.</title>
        <authorList>
            <person name="Gilroy R."/>
            <person name="Ravi A."/>
            <person name="Getino M."/>
            <person name="Pursley I."/>
            <person name="Horton D.L."/>
            <person name="Alikhan N.F."/>
            <person name="Baker D."/>
            <person name="Gharbi K."/>
            <person name="Hall N."/>
            <person name="Watson M."/>
            <person name="Adriaenssens E.M."/>
            <person name="Foster-Nyarko E."/>
            <person name="Jarju S."/>
            <person name="Secka A."/>
            <person name="Antonio M."/>
            <person name="Oren A."/>
            <person name="Chaudhuri R.R."/>
            <person name="La Ragione R."/>
            <person name="Hildebrand F."/>
            <person name="Pallen M.J."/>
        </authorList>
    </citation>
    <scope>NUCLEOTIDE SEQUENCE</scope>
    <source>
        <strain evidence="11">CHK196-3914</strain>
    </source>
</reference>
<feature type="active site" description="Acyl-ester intermediate" evidence="7">
    <location>
        <position position="100"/>
    </location>
</feature>
<evidence type="ECO:0000256" key="4">
    <source>
        <dbReference type="ARBA" id="ARBA00022960"/>
    </source>
</evidence>
<evidence type="ECO:0000313" key="12">
    <source>
        <dbReference type="Proteomes" id="UP000824116"/>
    </source>
</evidence>
<name>A0A9D2K1D3_9FIRM</name>
<proteinExistence type="inferred from homology"/>
<feature type="domain" description="Peptidase S11 D-alanyl-D-alanine carboxypeptidase A N-terminal" evidence="10">
    <location>
        <begin position="78"/>
        <end position="304"/>
    </location>
</feature>
<evidence type="ECO:0000256" key="7">
    <source>
        <dbReference type="PIRSR" id="PIRSR618044-1"/>
    </source>
</evidence>
<dbReference type="InterPro" id="IPR001967">
    <property type="entry name" value="Peptidase_S11_N"/>
</dbReference>
<gene>
    <name evidence="11" type="ORF">H9723_09590</name>
</gene>
<evidence type="ECO:0000256" key="5">
    <source>
        <dbReference type="ARBA" id="ARBA00022984"/>
    </source>
</evidence>
<evidence type="ECO:0000256" key="8">
    <source>
        <dbReference type="PIRSR" id="PIRSR618044-2"/>
    </source>
</evidence>
<dbReference type="GO" id="GO:0008360">
    <property type="term" value="P:regulation of cell shape"/>
    <property type="evidence" value="ECO:0007669"/>
    <property type="project" value="UniProtKB-KW"/>
</dbReference>
<evidence type="ECO:0000256" key="3">
    <source>
        <dbReference type="ARBA" id="ARBA00022801"/>
    </source>
</evidence>